<feature type="transmembrane region" description="Helical" evidence="1">
    <location>
        <begin position="12"/>
        <end position="32"/>
    </location>
</feature>
<dbReference type="Proteomes" id="UP000295254">
    <property type="component" value="Unassembled WGS sequence"/>
</dbReference>
<name>A0A1H2NSP9_PSEVA</name>
<gene>
    <name evidence="2" type="ORF">EIY72_18985</name>
</gene>
<evidence type="ECO:0000313" key="3">
    <source>
        <dbReference type="Proteomes" id="UP000295254"/>
    </source>
</evidence>
<keyword evidence="1" id="KW-0472">Membrane</keyword>
<feature type="transmembrane region" description="Helical" evidence="1">
    <location>
        <begin position="104"/>
        <end position="126"/>
    </location>
</feature>
<feature type="transmembrane region" description="Helical" evidence="1">
    <location>
        <begin position="63"/>
        <end position="84"/>
    </location>
</feature>
<sequence length="129" mass="14893">MISGEFWRSWLAFWLLAGPIFLGIVNIAYCFYLSRHHLDAMMDALKNSRYMYVRGLAWRGQGWFGGFVLITKIAGMVLRPAAYIRMGDVDPVDIGNFPPHLKRFLMINVVMTITTLSWMAITYVLLKVR</sequence>
<keyword evidence="1" id="KW-0812">Transmembrane</keyword>
<evidence type="ECO:0000256" key="1">
    <source>
        <dbReference type="SAM" id="Phobius"/>
    </source>
</evidence>
<organism evidence="2 3">
    <name type="scientific">Pseudomonas vancouverensis</name>
    <dbReference type="NCBI Taxonomy" id="95300"/>
    <lineage>
        <taxon>Bacteria</taxon>
        <taxon>Pseudomonadati</taxon>
        <taxon>Pseudomonadota</taxon>
        <taxon>Gammaproteobacteria</taxon>
        <taxon>Pseudomonadales</taxon>
        <taxon>Pseudomonadaceae</taxon>
        <taxon>Pseudomonas</taxon>
    </lineage>
</organism>
<dbReference type="EMBL" id="RRZK01000027">
    <property type="protein sequence ID" value="TDB59692.1"/>
    <property type="molecule type" value="Genomic_DNA"/>
</dbReference>
<dbReference type="OrthoDB" id="6998904at2"/>
<protein>
    <submittedName>
        <fullName evidence="2">Uncharacterized protein</fullName>
    </submittedName>
</protein>
<comment type="caution">
    <text evidence="2">The sequence shown here is derived from an EMBL/GenBank/DDBJ whole genome shotgun (WGS) entry which is preliminary data.</text>
</comment>
<keyword evidence="3" id="KW-1185">Reference proteome</keyword>
<accession>A0A1H2NSP9</accession>
<keyword evidence="1" id="KW-1133">Transmembrane helix</keyword>
<reference evidence="3" key="1">
    <citation type="journal article" date="2019" name="bioRxiv">
        <title>Bacterially produced spermidine induces plant systemic susceptibility to pathogens.</title>
        <authorList>
            <person name="Melnyk R.A."/>
            <person name="Beskrovnaya P.A."/>
            <person name="Liu Z."/>
            <person name="Song Y."/>
            <person name="Haney C.H."/>
        </authorList>
    </citation>
    <scope>NUCLEOTIDE SEQUENCE [LARGE SCALE GENOMIC DNA]</scope>
    <source>
        <strain evidence="3">Dha-51</strain>
    </source>
</reference>
<evidence type="ECO:0000313" key="2">
    <source>
        <dbReference type="EMBL" id="TDB59692.1"/>
    </source>
</evidence>
<proteinExistence type="predicted"/>
<dbReference type="AlphaFoldDB" id="A0A1H2NSP9"/>